<dbReference type="AlphaFoldDB" id="A0A0G0WN76"/>
<sequence>MIIAAIFVLISAVTFIAFFNKGKSKDVTLNTDAPSDPFTFEECVVKNYKVSGFPRECHVPNGRRFLEVPKLPIDSTNWVKKTSILGFTYKCPFAWDCKDLTANNSLIGVSEKQTWITMDSTQNKELSTFQLPMIIIAITIDELRNSNYTSPIKWFNDLKEKNSLALEFDKNLDWNDKPFYAYLSIKDIKLENIGGKVFVSYPGQVVGGGAGLLFNLGDNVYWVRDFEAAATNEYKLREIRLKVLESIE</sequence>
<gene>
    <name evidence="1" type="ORF">UU34_C0027G0005</name>
</gene>
<protein>
    <submittedName>
        <fullName evidence="1">Uncharacterized protein</fullName>
    </submittedName>
</protein>
<evidence type="ECO:0000313" key="2">
    <source>
        <dbReference type="Proteomes" id="UP000034854"/>
    </source>
</evidence>
<dbReference type="Proteomes" id="UP000034854">
    <property type="component" value="Unassembled WGS sequence"/>
</dbReference>
<evidence type="ECO:0000313" key="1">
    <source>
        <dbReference type="EMBL" id="KKR85905.1"/>
    </source>
</evidence>
<reference evidence="1 2" key="1">
    <citation type="journal article" date="2015" name="Nature">
        <title>rRNA introns, odd ribosomes, and small enigmatic genomes across a large radiation of phyla.</title>
        <authorList>
            <person name="Brown C.T."/>
            <person name="Hug L.A."/>
            <person name="Thomas B.C."/>
            <person name="Sharon I."/>
            <person name="Castelle C.J."/>
            <person name="Singh A."/>
            <person name="Wilkins M.J."/>
            <person name="Williams K.H."/>
            <person name="Banfield J.F."/>
        </authorList>
    </citation>
    <scope>NUCLEOTIDE SEQUENCE [LARGE SCALE GENOMIC DNA]</scope>
</reference>
<comment type="caution">
    <text evidence="1">The sequence shown here is derived from an EMBL/GenBank/DDBJ whole genome shotgun (WGS) entry which is preliminary data.</text>
</comment>
<organism evidence="1 2">
    <name type="scientific">Candidatus Curtissbacteria bacterium GW2011_GWA1_41_11</name>
    <dbReference type="NCBI Taxonomy" id="1618409"/>
    <lineage>
        <taxon>Bacteria</taxon>
        <taxon>Candidatus Curtissiibacteriota</taxon>
    </lineage>
</organism>
<accession>A0A0G0WN76</accession>
<dbReference type="EMBL" id="LCAG01000027">
    <property type="protein sequence ID" value="KKR85905.1"/>
    <property type="molecule type" value="Genomic_DNA"/>
</dbReference>
<proteinExistence type="predicted"/>
<name>A0A0G0WN76_9BACT</name>